<dbReference type="OrthoDB" id="8912821at2"/>
<dbReference type="Proteomes" id="UP000184395">
    <property type="component" value="Unassembled WGS sequence"/>
</dbReference>
<evidence type="ECO:0000313" key="8">
    <source>
        <dbReference type="EMBL" id="SHK75481.1"/>
    </source>
</evidence>
<keyword evidence="3 5" id="KW-0238">DNA-binding</keyword>
<proteinExistence type="predicted"/>
<dbReference type="GO" id="GO:0015074">
    <property type="term" value="P:DNA integration"/>
    <property type="evidence" value="ECO:0007669"/>
    <property type="project" value="UniProtKB-KW"/>
</dbReference>
<dbReference type="SUPFAM" id="SSF56349">
    <property type="entry name" value="DNA breaking-rejoining enzymes"/>
    <property type="match status" value="1"/>
</dbReference>
<evidence type="ECO:0000256" key="3">
    <source>
        <dbReference type="ARBA" id="ARBA00023125"/>
    </source>
</evidence>
<keyword evidence="1" id="KW-0159">Chromosome partition</keyword>
<gene>
    <name evidence="8" type="ORF">SAMN05192548_103655</name>
</gene>
<dbReference type="InterPro" id="IPR002104">
    <property type="entry name" value="Integrase_catalytic"/>
</dbReference>
<dbReference type="Gene3D" id="1.10.443.10">
    <property type="entry name" value="Intergrase catalytic core"/>
    <property type="match status" value="1"/>
</dbReference>
<dbReference type="InterPro" id="IPR013762">
    <property type="entry name" value="Integrase-like_cat_sf"/>
</dbReference>
<keyword evidence="2" id="KW-0229">DNA integration</keyword>
<dbReference type="PANTHER" id="PTHR30349:SF81">
    <property type="entry name" value="TYROSINE RECOMBINASE XERC"/>
    <property type="match status" value="1"/>
</dbReference>
<reference evidence="8 9" key="1">
    <citation type="submission" date="2016-11" db="EMBL/GenBank/DDBJ databases">
        <authorList>
            <person name="Jaros S."/>
            <person name="Januszkiewicz K."/>
            <person name="Wedrychowicz H."/>
        </authorList>
    </citation>
    <scope>NUCLEOTIDE SEQUENCE [LARGE SCALE GENOMIC DNA]</scope>
    <source>
        <strain evidence="8 9">LMG 20594</strain>
    </source>
</reference>
<feature type="domain" description="Core-binding (CB)" evidence="7">
    <location>
        <begin position="123"/>
        <end position="207"/>
    </location>
</feature>
<evidence type="ECO:0000256" key="1">
    <source>
        <dbReference type="ARBA" id="ARBA00022829"/>
    </source>
</evidence>
<dbReference type="InterPro" id="IPR004107">
    <property type="entry name" value="Integrase_SAM-like_N"/>
</dbReference>
<dbReference type="RefSeq" id="WP_073431411.1">
    <property type="nucleotide sequence ID" value="NZ_CADFGY010000005.1"/>
</dbReference>
<dbReference type="EMBL" id="FRAB01000036">
    <property type="protein sequence ID" value="SHK75481.1"/>
    <property type="molecule type" value="Genomic_DNA"/>
</dbReference>
<dbReference type="GO" id="GO:0007059">
    <property type="term" value="P:chromosome segregation"/>
    <property type="evidence" value="ECO:0007669"/>
    <property type="project" value="UniProtKB-KW"/>
</dbReference>
<evidence type="ECO:0000256" key="5">
    <source>
        <dbReference type="PROSITE-ProRule" id="PRU01248"/>
    </source>
</evidence>
<evidence type="ECO:0000259" key="7">
    <source>
        <dbReference type="PROSITE" id="PS51900"/>
    </source>
</evidence>
<accession>A0A1M6V263</accession>
<name>A0A1M6V263_9BURK</name>
<dbReference type="Gene3D" id="1.10.150.130">
    <property type="match status" value="1"/>
</dbReference>
<dbReference type="Pfam" id="PF02899">
    <property type="entry name" value="Phage_int_SAM_1"/>
    <property type="match status" value="1"/>
</dbReference>
<evidence type="ECO:0000259" key="6">
    <source>
        <dbReference type="PROSITE" id="PS51898"/>
    </source>
</evidence>
<dbReference type="GO" id="GO:0003677">
    <property type="term" value="F:DNA binding"/>
    <property type="evidence" value="ECO:0007669"/>
    <property type="project" value="UniProtKB-UniRule"/>
</dbReference>
<dbReference type="PROSITE" id="PS51898">
    <property type="entry name" value="TYR_RECOMBINASE"/>
    <property type="match status" value="1"/>
</dbReference>
<evidence type="ECO:0000313" key="9">
    <source>
        <dbReference type="Proteomes" id="UP000184395"/>
    </source>
</evidence>
<dbReference type="PANTHER" id="PTHR30349">
    <property type="entry name" value="PHAGE INTEGRASE-RELATED"/>
    <property type="match status" value="1"/>
</dbReference>
<keyword evidence="4" id="KW-0233">DNA recombination</keyword>
<organism evidence="8 9">
    <name type="scientific">Paraburkholderia terricola</name>
    <dbReference type="NCBI Taxonomy" id="169427"/>
    <lineage>
        <taxon>Bacteria</taxon>
        <taxon>Pseudomonadati</taxon>
        <taxon>Pseudomonadota</taxon>
        <taxon>Betaproteobacteria</taxon>
        <taxon>Burkholderiales</taxon>
        <taxon>Burkholderiaceae</taxon>
        <taxon>Paraburkholderia</taxon>
    </lineage>
</organism>
<evidence type="ECO:0000256" key="2">
    <source>
        <dbReference type="ARBA" id="ARBA00022908"/>
    </source>
</evidence>
<dbReference type="Pfam" id="PF00589">
    <property type="entry name" value="Phage_integrase"/>
    <property type="match status" value="1"/>
</dbReference>
<dbReference type="GO" id="GO:0006310">
    <property type="term" value="P:DNA recombination"/>
    <property type="evidence" value="ECO:0007669"/>
    <property type="project" value="UniProtKB-KW"/>
</dbReference>
<dbReference type="STRING" id="169427.SAMN05192548_103655"/>
<dbReference type="InterPro" id="IPR050090">
    <property type="entry name" value="Tyrosine_recombinase_XerCD"/>
</dbReference>
<dbReference type="InterPro" id="IPR011010">
    <property type="entry name" value="DNA_brk_join_enz"/>
</dbReference>
<feature type="domain" description="Tyr recombinase" evidence="6">
    <location>
        <begin position="230"/>
        <end position="413"/>
    </location>
</feature>
<protein>
    <submittedName>
        <fullName evidence="8">Site-specific recombinase XerD</fullName>
    </submittedName>
</protein>
<dbReference type="InterPro" id="IPR010998">
    <property type="entry name" value="Integrase_recombinase_N"/>
</dbReference>
<dbReference type="InterPro" id="IPR044068">
    <property type="entry name" value="CB"/>
</dbReference>
<dbReference type="PROSITE" id="PS51900">
    <property type="entry name" value="CB"/>
    <property type="match status" value="1"/>
</dbReference>
<dbReference type="AlphaFoldDB" id="A0A1M6V263"/>
<dbReference type="CDD" id="cd01188">
    <property type="entry name" value="INT_RitA_C_like"/>
    <property type="match status" value="1"/>
</dbReference>
<evidence type="ECO:0000256" key="4">
    <source>
        <dbReference type="ARBA" id="ARBA00023172"/>
    </source>
</evidence>
<sequence length="420" mass="47736">MLEHYYFRPETVDRIRASWIAPAIEQYVTWLTEAHYTARSVLHRVPVLMSFGEYAMAHGAMDFAQLSDHVEPFVQTWICRHGRGRSAARRSKFSHEVRNPICQMLRLVVDGYDGPGRPHKPDNPFEREAPHFMAFLVEEKGLRPRTLIQYRFHLHQFAIYLERNGIRLGAVSPTVISGFIAEYGPRVAWTTLRNACGTLRVLLRYLYREGVVSRDLSPLVEFPQSYRHAGIPRSISWDQVEQVLASIDRRSPCGRRDYAMLLLLSTYGLRACEVASLTLDDIDWRNERFRIRDRKAGNTTTYPLSAVAGSAIVDYLKNGRPATTHREVFMRMSAPLAPIGHAAVVCRAAHFIRKAGISVPRAGSHVLRHSCVQHLLNAHFSLKHIGDYVGHRSISSTQIYGKLAIEQLRDVAQGDGEDVL</sequence>